<accession>S9TQ36</accession>
<name>S9TQ36_PAEAL</name>
<gene>
    <name evidence="1" type="ORF">PAALTS15_25194</name>
</gene>
<organism evidence="1 2">
    <name type="scientific">Paenibacillus alvei TS-15</name>
    <dbReference type="NCBI Taxonomy" id="1117108"/>
    <lineage>
        <taxon>Bacteria</taxon>
        <taxon>Bacillati</taxon>
        <taxon>Bacillota</taxon>
        <taxon>Bacilli</taxon>
        <taxon>Bacillales</taxon>
        <taxon>Paenibacillaceae</taxon>
        <taxon>Paenibacillus</taxon>
    </lineage>
</organism>
<dbReference type="RefSeq" id="WP_021262211.1">
    <property type="nucleotide sequence ID" value="NZ_ATMT01000086.1"/>
</dbReference>
<dbReference type="InterPro" id="IPR008983">
    <property type="entry name" value="Tumour_necrosis_fac-like_dom"/>
</dbReference>
<reference evidence="1 2" key="1">
    <citation type="submission" date="2013-05" db="EMBL/GenBank/DDBJ databases">
        <authorList>
            <person name="Strain E.A."/>
            <person name="Brown E."/>
            <person name="Allard M.W."/>
            <person name="Luo Y.L."/>
        </authorList>
    </citation>
    <scope>NUCLEOTIDE SEQUENCE [LARGE SCALE GENOMIC DNA]</scope>
    <source>
        <strain evidence="1 2">TS-15</strain>
    </source>
</reference>
<evidence type="ECO:0000313" key="2">
    <source>
        <dbReference type="Proteomes" id="UP000015344"/>
    </source>
</evidence>
<dbReference type="AlphaFoldDB" id="S9TQ36"/>
<dbReference type="Gene3D" id="2.60.120.40">
    <property type="match status" value="1"/>
</dbReference>
<protein>
    <recommendedName>
        <fullName evidence="3">BclA C-terminal domain-containing protein</fullName>
    </recommendedName>
</protein>
<sequence>MDNVTANSLSAFSSASQLLKAGVPIAFHEITAKNGKGITLIEGTGDIHLSPNAVYFVSYSIGVTIPKDYNEATTILSLNNEVLNSSLSSNSNFPPGVSGNLSGSAIVNTKTGPNILTLVGEFGETVYDNACINIVRIA</sequence>
<comment type="caution">
    <text evidence="1">The sequence shown here is derived from an EMBL/GenBank/DDBJ whole genome shotgun (WGS) entry which is preliminary data.</text>
</comment>
<dbReference type="Proteomes" id="UP000015344">
    <property type="component" value="Unassembled WGS sequence"/>
</dbReference>
<proteinExistence type="predicted"/>
<dbReference type="EMBL" id="ATMT01000086">
    <property type="protein sequence ID" value="EPY04416.1"/>
    <property type="molecule type" value="Genomic_DNA"/>
</dbReference>
<evidence type="ECO:0000313" key="1">
    <source>
        <dbReference type="EMBL" id="EPY04416.1"/>
    </source>
</evidence>
<evidence type="ECO:0008006" key="3">
    <source>
        <dbReference type="Google" id="ProtNLM"/>
    </source>
</evidence>